<gene>
    <name evidence="9" type="ORF">UABAM_06127</name>
</gene>
<feature type="compositionally biased region" description="Basic residues" evidence="7">
    <location>
        <begin position="119"/>
        <end position="135"/>
    </location>
</feature>
<feature type="transmembrane region" description="Helical" evidence="8">
    <location>
        <begin position="428"/>
        <end position="448"/>
    </location>
</feature>
<evidence type="ECO:0000256" key="8">
    <source>
        <dbReference type="SAM" id="Phobius"/>
    </source>
</evidence>
<feature type="compositionally biased region" description="Basic residues" evidence="7">
    <location>
        <begin position="238"/>
        <end position="247"/>
    </location>
</feature>
<evidence type="ECO:0000256" key="7">
    <source>
        <dbReference type="SAM" id="MobiDB-lite"/>
    </source>
</evidence>
<reference evidence="9 10" key="1">
    <citation type="submission" date="2019-08" db="EMBL/GenBank/DDBJ databases">
        <title>Complete genome sequence of Candidatus Uab amorphum.</title>
        <authorList>
            <person name="Shiratori T."/>
            <person name="Suzuki S."/>
            <person name="Kakizawa Y."/>
            <person name="Ishida K."/>
        </authorList>
    </citation>
    <scope>NUCLEOTIDE SEQUENCE [LARGE SCALE GENOMIC DNA]</scope>
    <source>
        <strain evidence="9 10">SRT547</strain>
    </source>
</reference>
<evidence type="ECO:0000256" key="2">
    <source>
        <dbReference type="ARBA" id="ARBA00005779"/>
    </source>
</evidence>
<dbReference type="KEGG" id="uam:UABAM_06127"/>
<feature type="compositionally biased region" description="Basic residues" evidence="7">
    <location>
        <begin position="215"/>
        <end position="224"/>
    </location>
</feature>
<feature type="compositionally biased region" description="Basic and acidic residues" evidence="7">
    <location>
        <begin position="7"/>
        <end position="21"/>
    </location>
</feature>
<feature type="transmembrane region" description="Helical" evidence="8">
    <location>
        <begin position="386"/>
        <end position="408"/>
    </location>
</feature>
<protein>
    <submittedName>
        <fullName evidence="9">Uncharacterized protein</fullName>
    </submittedName>
</protein>
<feature type="transmembrane region" description="Helical" evidence="8">
    <location>
        <begin position="270"/>
        <end position="291"/>
    </location>
</feature>
<comment type="subcellular location">
    <subcellularLocation>
        <location evidence="1">Cell membrane</location>
        <topology evidence="1">Multi-pass membrane protein</topology>
    </subcellularLocation>
</comment>
<evidence type="ECO:0000256" key="1">
    <source>
        <dbReference type="ARBA" id="ARBA00004651"/>
    </source>
</evidence>
<feature type="compositionally biased region" description="Basic residues" evidence="7">
    <location>
        <begin position="183"/>
        <end position="199"/>
    </location>
</feature>
<evidence type="ECO:0000256" key="5">
    <source>
        <dbReference type="ARBA" id="ARBA00022989"/>
    </source>
</evidence>
<feature type="transmembrane region" description="Helical" evidence="8">
    <location>
        <begin position="460"/>
        <end position="482"/>
    </location>
</feature>
<comment type="similarity">
    <text evidence="2">Belongs to the UPF0719 family.</text>
</comment>
<evidence type="ECO:0000313" key="10">
    <source>
        <dbReference type="Proteomes" id="UP000326354"/>
    </source>
</evidence>
<keyword evidence="10" id="KW-1185">Reference proteome</keyword>
<dbReference type="GO" id="GO:0005886">
    <property type="term" value="C:plasma membrane"/>
    <property type="evidence" value="ECO:0007669"/>
    <property type="project" value="UniProtKB-SubCell"/>
</dbReference>
<organism evidence="9 10">
    <name type="scientific">Uabimicrobium amorphum</name>
    <dbReference type="NCBI Taxonomy" id="2596890"/>
    <lineage>
        <taxon>Bacteria</taxon>
        <taxon>Pseudomonadati</taxon>
        <taxon>Planctomycetota</taxon>
        <taxon>Candidatus Uabimicrobiia</taxon>
        <taxon>Candidatus Uabimicrobiales</taxon>
        <taxon>Candidatus Uabimicrobiaceae</taxon>
        <taxon>Candidatus Uabimicrobium</taxon>
    </lineage>
</organism>
<sequence>MAKKKTEKVEENQDPEIEKAQNTKKSSSKKTTRKSTSKTKKASKVEDEVEEEKPKKKTTRKKSTAKAKTTKKTTEEDADSVEEEKPKKKTTRKKSTAKTKTTKKAKEEDADSVEEEKPKKKTTRKKSTAKAKTTKKAKEEDADSVEEEKPKKKTTRKKSTAKAKTTKKTTEEDADSVEEEKPKKKTTRKKSTAKTKTTKKAKEEDADSVEEEKPKKKTTRKKSTAKTTKAADKDTQTKPKKKTTRKKAAKAEIIEVTALVKHSDVKKKRLSTPLIFTLIIMVAMIPLSVFMMETTTVDIPSISISNKAMQILTIFPILIFVVLTLVFAKFIYEKTYSFSLKEQLTEEDNPAVGISLAGYMIGISLAIIGSVSHVAKDNLLDSLPSIMSNLIPGILISIVLLVISQKVLDKLILYRFSIEKELATDRNLGTAAICCGGFIATGLILMNSFSSRIEQGAIEYILAITSAFIVGQIIFVVSGWIFTKVSRFDFHYEVEMRDNVSAGILFGGFLVGVGLVIAASISNIEWKNPPIFVAEHKMEEDFSQNDISNQMIELFENKGCPLSPKAMVKSEQPNVWVIKNPGYYIQYVIKSNGDSIEVYNNNLLLITAHKATTALIAGFLAIILLLFMGLWASRMLFFRISITQEVEQKNPAVTLVIICVYIVTGLVIQTLL</sequence>
<dbReference type="EMBL" id="AP019860">
    <property type="protein sequence ID" value="BBM87712.1"/>
    <property type="molecule type" value="Genomic_DNA"/>
</dbReference>
<evidence type="ECO:0000313" key="9">
    <source>
        <dbReference type="EMBL" id="BBM87712.1"/>
    </source>
</evidence>
<keyword evidence="4 8" id="KW-0812">Transmembrane</keyword>
<dbReference type="Proteomes" id="UP000326354">
    <property type="component" value="Chromosome"/>
</dbReference>
<dbReference type="Pfam" id="PF03994">
    <property type="entry name" value="DUF350"/>
    <property type="match status" value="2"/>
</dbReference>
<proteinExistence type="inferred from homology"/>
<feature type="transmembrane region" description="Helical" evidence="8">
    <location>
        <begin position="311"/>
        <end position="332"/>
    </location>
</feature>
<accession>A0A5S9IUS4</accession>
<evidence type="ECO:0000256" key="6">
    <source>
        <dbReference type="ARBA" id="ARBA00023136"/>
    </source>
</evidence>
<dbReference type="AlphaFoldDB" id="A0A5S9IUS4"/>
<dbReference type="RefSeq" id="WP_151971717.1">
    <property type="nucleotide sequence ID" value="NZ_AP019860.1"/>
</dbReference>
<feature type="transmembrane region" description="Helical" evidence="8">
    <location>
        <begin position="652"/>
        <end position="671"/>
    </location>
</feature>
<dbReference type="InterPro" id="IPR007140">
    <property type="entry name" value="DUF350"/>
</dbReference>
<feature type="compositionally biased region" description="Basic residues" evidence="7">
    <location>
        <begin position="151"/>
        <end position="167"/>
    </location>
</feature>
<evidence type="ECO:0000256" key="3">
    <source>
        <dbReference type="ARBA" id="ARBA00022475"/>
    </source>
</evidence>
<feature type="region of interest" description="Disordered" evidence="7">
    <location>
        <begin position="1"/>
        <end position="247"/>
    </location>
</feature>
<feature type="compositionally biased region" description="Basic residues" evidence="7">
    <location>
        <begin position="87"/>
        <end position="103"/>
    </location>
</feature>
<evidence type="ECO:0000256" key="4">
    <source>
        <dbReference type="ARBA" id="ARBA00022692"/>
    </source>
</evidence>
<feature type="transmembrane region" description="Helical" evidence="8">
    <location>
        <begin position="352"/>
        <end position="374"/>
    </location>
</feature>
<keyword evidence="5 8" id="KW-1133">Transmembrane helix</keyword>
<feature type="compositionally biased region" description="Basic residues" evidence="7">
    <location>
        <begin position="26"/>
        <end position="42"/>
    </location>
</feature>
<dbReference type="OrthoDB" id="344761at2"/>
<feature type="compositionally biased region" description="Basic residues" evidence="7">
    <location>
        <begin position="55"/>
        <end position="71"/>
    </location>
</feature>
<name>A0A5S9IUS4_UABAM</name>
<feature type="transmembrane region" description="Helical" evidence="8">
    <location>
        <begin position="502"/>
        <end position="521"/>
    </location>
</feature>
<keyword evidence="3" id="KW-1003">Cell membrane</keyword>
<keyword evidence="6 8" id="KW-0472">Membrane</keyword>
<dbReference type="PANTHER" id="PTHR40043:SF1">
    <property type="entry name" value="UPF0719 INNER MEMBRANE PROTEIN YJFL"/>
    <property type="match status" value="1"/>
</dbReference>
<dbReference type="PANTHER" id="PTHR40043">
    <property type="entry name" value="UPF0719 INNER MEMBRANE PROTEIN YJFL"/>
    <property type="match status" value="1"/>
</dbReference>
<feature type="transmembrane region" description="Helical" evidence="8">
    <location>
        <begin position="611"/>
        <end position="631"/>
    </location>
</feature>